<evidence type="ECO:0000256" key="1">
    <source>
        <dbReference type="ARBA" id="ARBA00023015"/>
    </source>
</evidence>
<dbReference type="InterPro" id="IPR036388">
    <property type="entry name" value="WH-like_DNA-bd_sf"/>
</dbReference>
<evidence type="ECO:0000259" key="4">
    <source>
        <dbReference type="PROSITE" id="PS50949"/>
    </source>
</evidence>
<comment type="caution">
    <text evidence="5">The sequence shown here is derived from an EMBL/GenBank/DDBJ whole genome shotgun (WGS) entry which is preliminary data.</text>
</comment>
<evidence type="ECO:0000313" key="6">
    <source>
        <dbReference type="Proteomes" id="UP000241247"/>
    </source>
</evidence>
<gene>
    <name evidence="5" type="ORF">C7449_102657</name>
</gene>
<keyword evidence="6" id="KW-1185">Reference proteome</keyword>
<dbReference type="RefSeq" id="WP_108002023.1">
    <property type="nucleotide sequence ID" value="NZ_JBHEEX010000001.1"/>
</dbReference>
<sequence>MAKSIERRSGVALWRQIADRMRLAINDGEYDGTGMMPSEAALAQEFGVNRHTVRSALASLADEGMVRAVQGIGTLIERRDRLTFPISRRTRFSQGLGGQAKELEGRLLAQAIEPASPPVAKALALAIGTDCVRLDTVSIADGKPISVATSHFPAERFAGVGDNYARTGSITKALAELGIADYVRRSTEISAAHAEGDDLRLLKLSPGAILLVTTAVNADVEGRPIQYSRSRFAADRVKFFVQS</sequence>
<dbReference type="OrthoDB" id="9800645at2"/>
<dbReference type="AlphaFoldDB" id="A0A2T5BFK6"/>
<dbReference type="SMART" id="SM00345">
    <property type="entry name" value="HTH_GNTR"/>
    <property type="match status" value="1"/>
</dbReference>
<dbReference type="Gene3D" id="3.40.1410.10">
    <property type="entry name" value="Chorismate lyase-like"/>
    <property type="match status" value="1"/>
</dbReference>
<organism evidence="5 6">
    <name type="scientific">Mycoplana dimorpha</name>
    <dbReference type="NCBI Taxonomy" id="28320"/>
    <lineage>
        <taxon>Bacteria</taxon>
        <taxon>Pseudomonadati</taxon>
        <taxon>Pseudomonadota</taxon>
        <taxon>Alphaproteobacteria</taxon>
        <taxon>Hyphomicrobiales</taxon>
        <taxon>Rhizobiaceae</taxon>
        <taxon>Mycoplana</taxon>
    </lineage>
</organism>
<dbReference type="GO" id="GO:0003677">
    <property type="term" value="F:DNA binding"/>
    <property type="evidence" value="ECO:0007669"/>
    <property type="project" value="UniProtKB-KW"/>
</dbReference>
<proteinExistence type="predicted"/>
<keyword evidence="3" id="KW-0804">Transcription</keyword>
<dbReference type="PRINTS" id="PR00035">
    <property type="entry name" value="HTHGNTR"/>
</dbReference>
<dbReference type="Proteomes" id="UP000241247">
    <property type="component" value="Unassembled WGS sequence"/>
</dbReference>
<dbReference type="PROSITE" id="PS50949">
    <property type="entry name" value="HTH_GNTR"/>
    <property type="match status" value="1"/>
</dbReference>
<accession>A0A2T5BFK6</accession>
<dbReference type="InterPro" id="IPR028978">
    <property type="entry name" value="Chorismate_lyase_/UTRA_dom_sf"/>
</dbReference>
<dbReference type="NCBIfam" id="TIGR02325">
    <property type="entry name" value="C_P_lyase_phnF"/>
    <property type="match status" value="1"/>
</dbReference>
<dbReference type="SUPFAM" id="SSF64288">
    <property type="entry name" value="Chorismate lyase-like"/>
    <property type="match status" value="1"/>
</dbReference>
<protein>
    <submittedName>
        <fullName evidence="5">GntR family phosphonate transport system transcriptional regulator</fullName>
    </submittedName>
</protein>
<dbReference type="SUPFAM" id="SSF46785">
    <property type="entry name" value="Winged helix' DNA-binding domain"/>
    <property type="match status" value="1"/>
</dbReference>
<dbReference type="Pfam" id="PF07702">
    <property type="entry name" value="UTRA"/>
    <property type="match status" value="1"/>
</dbReference>
<dbReference type="InterPro" id="IPR050679">
    <property type="entry name" value="Bact_HTH_transcr_reg"/>
</dbReference>
<name>A0A2T5BFK6_MYCDI</name>
<dbReference type="InterPro" id="IPR012702">
    <property type="entry name" value="CP_lyase_PhnF"/>
</dbReference>
<reference evidence="5 6" key="1">
    <citation type="submission" date="2018-04" db="EMBL/GenBank/DDBJ databases">
        <title>Genomic Encyclopedia of Type Strains, Phase IV (KMG-IV): sequencing the most valuable type-strain genomes for metagenomic binning, comparative biology and taxonomic classification.</title>
        <authorList>
            <person name="Goeker M."/>
        </authorList>
    </citation>
    <scope>NUCLEOTIDE SEQUENCE [LARGE SCALE GENOMIC DNA]</scope>
    <source>
        <strain evidence="5 6">DSM 7138</strain>
    </source>
</reference>
<dbReference type="CDD" id="cd07377">
    <property type="entry name" value="WHTH_GntR"/>
    <property type="match status" value="1"/>
</dbReference>
<dbReference type="Gene3D" id="1.10.10.10">
    <property type="entry name" value="Winged helix-like DNA-binding domain superfamily/Winged helix DNA-binding domain"/>
    <property type="match status" value="1"/>
</dbReference>
<dbReference type="InterPro" id="IPR011663">
    <property type="entry name" value="UTRA"/>
</dbReference>
<keyword evidence="1" id="KW-0805">Transcription regulation</keyword>
<keyword evidence="2" id="KW-0238">DNA-binding</keyword>
<dbReference type="SMART" id="SM00866">
    <property type="entry name" value="UTRA"/>
    <property type="match status" value="1"/>
</dbReference>
<dbReference type="PANTHER" id="PTHR44846">
    <property type="entry name" value="MANNOSYL-D-GLYCERATE TRANSPORT/METABOLISM SYSTEM REPRESSOR MNGR-RELATED"/>
    <property type="match status" value="1"/>
</dbReference>
<dbReference type="InterPro" id="IPR036390">
    <property type="entry name" value="WH_DNA-bd_sf"/>
</dbReference>
<dbReference type="Pfam" id="PF00392">
    <property type="entry name" value="GntR"/>
    <property type="match status" value="1"/>
</dbReference>
<dbReference type="GO" id="GO:0003700">
    <property type="term" value="F:DNA-binding transcription factor activity"/>
    <property type="evidence" value="ECO:0007669"/>
    <property type="project" value="InterPro"/>
</dbReference>
<dbReference type="InterPro" id="IPR000524">
    <property type="entry name" value="Tscrpt_reg_HTH_GntR"/>
</dbReference>
<dbReference type="EMBL" id="PZZZ01000002">
    <property type="protein sequence ID" value="PTM97777.1"/>
    <property type="molecule type" value="Genomic_DNA"/>
</dbReference>
<evidence type="ECO:0000313" key="5">
    <source>
        <dbReference type="EMBL" id="PTM97777.1"/>
    </source>
</evidence>
<feature type="domain" description="HTH gntR-type" evidence="4">
    <location>
        <begin position="11"/>
        <end position="79"/>
    </location>
</feature>
<evidence type="ECO:0000256" key="3">
    <source>
        <dbReference type="ARBA" id="ARBA00023163"/>
    </source>
</evidence>
<evidence type="ECO:0000256" key="2">
    <source>
        <dbReference type="ARBA" id="ARBA00023125"/>
    </source>
</evidence>
<dbReference type="PANTHER" id="PTHR44846:SF1">
    <property type="entry name" value="MANNOSYL-D-GLYCERATE TRANSPORT_METABOLISM SYSTEM REPRESSOR MNGR-RELATED"/>
    <property type="match status" value="1"/>
</dbReference>
<dbReference type="GO" id="GO:0045892">
    <property type="term" value="P:negative regulation of DNA-templated transcription"/>
    <property type="evidence" value="ECO:0007669"/>
    <property type="project" value="TreeGrafter"/>
</dbReference>